<keyword evidence="3" id="KW-1185">Reference proteome</keyword>
<evidence type="ECO:0000256" key="1">
    <source>
        <dbReference type="SAM" id="Phobius"/>
    </source>
</evidence>
<accession>A0ABU5UVS5</accession>
<keyword evidence="1" id="KW-0812">Transmembrane</keyword>
<name>A0ABU5UVS5_NODSP</name>
<evidence type="ECO:0000313" key="2">
    <source>
        <dbReference type="EMBL" id="MEA5609909.1"/>
    </source>
</evidence>
<comment type="caution">
    <text evidence="2">The sequence shown here is derived from an EMBL/GenBank/DDBJ whole genome shotgun (WGS) entry which is preliminary data.</text>
</comment>
<organism evidence="2 3">
    <name type="scientific">Nodularia spumigena UHCC 0060</name>
    <dbReference type="NCBI Taxonomy" id="3110300"/>
    <lineage>
        <taxon>Bacteria</taxon>
        <taxon>Bacillati</taxon>
        <taxon>Cyanobacteriota</taxon>
        <taxon>Cyanophyceae</taxon>
        <taxon>Nostocales</taxon>
        <taxon>Nodulariaceae</taxon>
        <taxon>Nodularia</taxon>
    </lineage>
</organism>
<keyword evidence="1" id="KW-0472">Membrane</keyword>
<feature type="transmembrane region" description="Helical" evidence="1">
    <location>
        <begin position="33"/>
        <end position="59"/>
    </location>
</feature>
<evidence type="ECO:0000313" key="3">
    <source>
        <dbReference type="Proteomes" id="UP001303285"/>
    </source>
</evidence>
<gene>
    <name evidence="2" type="ORF">VB695_17860</name>
</gene>
<keyword evidence="1" id="KW-1133">Transmembrane helix</keyword>
<dbReference type="EMBL" id="JAYGHK010000067">
    <property type="protein sequence ID" value="MEA5609909.1"/>
    <property type="molecule type" value="Genomic_DNA"/>
</dbReference>
<proteinExistence type="predicted"/>
<reference evidence="2 3" key="1">
    <citation type="submission" date="2023-12" db="EMBL/GenBank/DDBJ databases">
        <title>Baltic Sea Cyanobacteria.</title>
        <authorList>
            <person name="Delbaje E."/>
            <person name="Fewer D.P."/>
            <person name="Shishido T.K."/>
        </authorList>
    </citation>
    <scope>NUCLEOTIDE SEQUENCE [LARGE SCALE GENOMIC DNA]</scope>
    <source>
        <strain evidence="2 3">UHCC 0060</strain>
    </source>
</reference>
<sequence>MAKIQIADINVSDSELLCNLTDEEMFDVNGGSWFTRILGGVLIVAGVLTTPVGIGAALITGGSAIIAAGENP</sequence>
<evidence type="ECO:0008006" key="4">
    <source>
        <dbReference type="Google" id="ProtNLM"/>
    </source>
</evidence>
<protein>
    <recommendedName>
        <fullName evidence="4">Class IIb bacteriocin, lactobin A/cerein 7B family</fullName>
    </recommendedName>
</protein>
<dbReference type="RefSeq" id="WP_323244470.1">
    <property type="nucleotide sequence ID" value="NZ_JAYGHK010000067.1"/>
</dbReference>
<dbReference type="Proteomes" id="UP001303285">
    <property type="component" value="Unassembled WGS sequence"/>
</dbReference>